<proteinExistence type="predicted"/>
<evidence type="ECO:0000256" key="1">
    <source>
        <dbReference type="SAM" id="MobiDB-lite"/>
    </source>
</evidence>
<dbReference type="RefSeq" id="WP_349876495.1">
    <property type="nucleotide sequence ID" value="NZ_CP157974.1"/>
</dbReference>
<gene>
    <name evidence="2" type="ORF">ABIH81_20405</name>
</gene>
<reference evidence="2" key="1">
    <citation type="submission" date="2024-06" db="EMBL/GenBank/DDBJ databases">
        <title>Micromonospora sp. strain HUAS YX12 genome sequences.</title>
        <authorList>
            <person name="Mo P."/>
        </authorList>
    </citation>
    <scope>NUCLEOTIDE SEQUENCE</scope>
    <source>
        <strain evidence="2">HUAS YX12</strain>
    </source>
</reference>
<accession>A0AAU7QVF5</accession>
<evidence type="ECO:0000313" key="2">
    <source>
        <dbReference type="EMBL" id="XBT80007.1"/>
    </source>
</evidence>
<name>A0AAU7QVF5_9ACTN</name>
<dbReference type="AlphaFoldDB" id="A0AAU7QVF5"/>
<feature type="compositionally biased region" description="Basic and acidic residues" evidence="1">
    <location>
        <begin position="20"/>
        <end position="57"/>
    </location>
</feature>
<protein>
    <submittedName>
        <fullName evidence="2">Uncharacterized protein</fullName>
    </submittedName>
</protein>
<feature type="region of interest" description="Disordered" evidence="1">
    <location>
        <begin position="1"/>
        <end position="57"/>
    </location>
</feature>
<dbReference type="EMBL" id="CP157974">
    <property type="protein sequence ID" value="XBT80007.1"/>
    <property type="molecule type" value="Genomic_DNA"/>
</dbReference>
<sequence length="57" mass="6423">MTTPHPPGTSGGPDAGFVNRRRDPGRYRTLDRNSHPAHLFPDHKPVNRPAHRMEGTR</sequence>
<organism evidence="2">
    <name type="scientific">Micromonospora sp. HUAS YX12</name>
    <dbReference type="NCBI Taxonomy" id="3156396"/>
    <lineage>
        <taxon>Bacteria</taxon>
        <taxon>Bacillati</taxon>
        <taxon>Actinomycetota</taxon>
        <taxon>Actinomycetes</taxon>
        <taxon>Micromonosporales</taxon>
        <taxon>Micromonosporaceae</taxon>
        <taxon>Micromonospora</taxon>
    </lineage>
</organism>